<proteinExistence type="predicted"/>
<feature type="region of interest" description="Disordered" evidence="1">
    <location>
        <begin position="90"/>
        <end position="111"/>
    </location>
</feature>
<evidence type="ECO:0000313" key="2">
    <source>
        <dbReference type="EMBL" id="KKK50522.1"/>
    </source>
</evidence>
<gene>
    <name evidence="2" type="ORF">LCGC14_3124170</name>
</gene>
<comment type="caution">
    <text evidence="2">The sequence shown here is derived from an EMBL/GenBank/DDBJ whole genome shotgun (WGS) entry which is preliminary data.</text>
</comment>
<reference evidence="2" key="1">
    <citation type="journal article" date="2015" name="Nature">
        <title>Complex archaea that bridge the gap between prokaryotes and eukaryotes.</title>
        <authorList>
            <person name="Spang A."/>
            <person name="Saw J.H."/>
            <person name="Jorgensen S.L."/>
            <person name="Zaremba-Niedzwiedzka K."/>
            <person name="Martijn J."/>
            <person name="Lind A.E."/>
            <person name="van Eijk R."/>
            <person name="Schleper C."/>
            <person name="Guy L."/>
            <person name="Ettema T.J."/>
        </authorList>
    </citation>
    <scope>NUCLEOTIDE SEQUENCE</scope>
</reference>
<feature type="non-terminal residue" evidence="2">
    <location>
        <position position="111"/>
    </location>
</feature>
<name>A0A0F8W1D9_9ZZZZ</name>
<sequence>MKIERLTPDQQSNLAEFRKECFRLGSQTKPCDRGQVESAISEMYEMIERDVPRFIWCDSPATCSLMVAFLRKANQEELGDSLRGSLGGSLRDSLGGSLGGSLRGSLRGSLG</sequence>
<evidence type="ECO:0000256" key="1">
    <source>
        <dbReference type="SAM" id="MobiDB-lite"/>
    </source>
</evidence>
<organism evidence="2">
    <name type="scientific">marine sediment metagenome</name>
    <dbReference type="NCBI Taxonomy" id="412755"/>
    <lineage>
        <taxon>unclassified sequences</taxon>
        <taxon>metagenomes</taxon>
        <taxon>ecological metagenomes</taxon>
    </lineage>
</organism>
<dbReference type="AlphaFoldDB" id="A0A0F8W1D9"/>
<accession>A0A0F8W1D9</accession>
<dbReference type="EMBL" id="LAZR01067980">
    <property type="protein sequence ID" value="KKK50522.1"/>
    <property type="molecule type" value="Genomic_DNA"/>
</dbReference>
<protein>
    <submittedName>
        <fullName evidence="2">Uncharacterized protein</fullName>
    </submittedName>
</protein>